<reference evidence="2 3" key="1">
    <citation type="submission" date="2016-06" db="EMBL/GenBank/DDBJ databases">
        <authorList>
            <person name="Sutton G."/>
            <person name="Brinkac L."/>
            <person name="Sanka R."/>
            <person name="Adams M."/>
            <person name="Lau E."/>
            <person name="Garcia-Basteiro A."/>
            <person name="Lopez-Varela E."/>
            <person name="Palencia S."/>
        </authorList>
    </citation>
    <scope>NUCLEOTIDE SEQUENCE [LARGE SCALE GENOMIC DNA]</scope>
    <source>
        <strain evidence="2 3">1211594.5</strain>
    </source>
</reference>
<comment type="caution">
    <text evidence="2">The sequence shown here is derived from an EMBL/GenBank/DDBJ whole genome shotgun (WGS) entry which is preliminary data.</text>
</comment>
<evidence type="ECO:0000313" key="2">
    <source>
        <dbReference type="EMBL" id="OBK86298.1"/>
    </source>
</evidence>
<evidence type="ECO:0000256" key="1">
    <source>
        <dbReference type="SAM" id="MobiDB-lite"/>
    </source>
</evidence>
<dbReference type="AlphaFoldDB" id="A0AA91F176"/>
<name>A0AA91F176_9MYCO</name>
<protein>
    <submittedName>
        <fullName evidence="2">Uncharacterized protein</fullName>
    </submittedName>
</protein>
<feature type="region of interest" description="Disordered" evidence="1">
    <location>
        <begin position="354"/>
        <end position="466"/>
    </location>
</feature>
<accession>A0AA91F176</accession>
<organism evidence="2 3">
    <name type="scientific">Mycolicibacter heraklionensis</name>
    <dbReference type="NCBI Taxonomy" id="512402"/>
    <lineage>
        <taxon>Bacteria</taxon>
        <taxon>Bacillati</taxon>
        <taxon>Actinomycetota</taxon>
        <taxon>Actinomycetes</taxon>
        <taxon>Mycobacteriales</taxon>
        <taxon>Mycobacteriaceae</taxon>
        <taxon>Mycolicibacter</taxon>
    </lineage>
</organism>
<sequence>MAQRYDVSTRLAEGREAVMHTQTYVSACYRRGYRHPELTGYDGQLAGRYDSEAGLDLRSLDSDCAALNALADTADDALRTQRQQLVELANAWRGPGGDVAAEFLRQHCDAAAQLTARLRAAAAGCGVLRDELWRLVDAKVAAMVAVDERVGAHRQSWLAAAHAVSSGTGEEGAAAVVDNQIIPYVDNDVRGEWVTAIRTARDGIAAAYGAAIAAADPGAGMVFAIPGDLGPVLRPEMAVPTVPVPIAPISGPLDVSPAHTAQVAPDPPAQTVHNAAPAGPLDDQPGGLASLDEGEAKLEPPHKPGDLGLPGALGLPGDLGMPSAGLPGGLGGGLGGLAGLGGLIPRLVDALGDPGAGQAFDEPFDDPIREGVEPTDSDDPEPEAELETEPETEPAVEAAKQSDAEDPAGDAAIGDVAVEPAPGAGDSEPVGDTGDGEAEPAAESTDANPPKTPCDIAAEELPQVGA</sequence>
<proteinExistence type="predicted"/>
<dbReference type="EMBL" id="LZME01000062">
    <property type="protein sequence ID" value="OBK86298.1"/>
    <property type="molecule type" value="Genomic_DNA"/>
</dbReference>
<dbReference type="Proteomes" id="UP000093712">
    <property type="component" value="Unassembled WGS sequence"/>
</dbReference>
<gene>
    <name evidence="2" type="ORF">A5649_20840</name>
</gene>
<feature type="compositionally biased region" description="Acidic residues" evidence="1">
    <location>
        <begin position="373"/>
        <end position="394"/>
    </location>
</feature>
<dbReference type="RefSeq" id="WP_065040031.1">
    <property type="nucleotide sequence ID" value="NZ_LZME01000062.1"/>
</dbReference>
<evidence type="ECO:0000313" key="3">
    <source>
        <dbReference type="Proteomes" id="UP000093712"/>
    </source>
</evidence>
<feature type="compositionally biased region" description="Basic and acidic residues" evidence="1">
    <location>
        <begin position="294"/>
        <end position="305"/>
    </location>
</feature>
<feature type="region of interest" description="Disordered" evidence="1">
    <location>
        <begin position="257"/>
        <end position="314"/>
    </location>
</feature>